<accession>A0A8T2AYN4</accession>
<keyword evidence="5" id="KW-1015">Disulfide bond</keyword>
<evidence type="ECO:0000256" key="4">
    <source>
        <dbReference type="ARBA" id="ARBA00022821"/>
    </source>
</evidence>
<gene>
    <name evidence="7" type="ORF">ISN45_Aa03g033940</name>
</gene>
<evidence type="ECO:0000256" key="3">
    <source>
        <dbReference type="ARBA" id="ARBA00022577"/>
    </source>
</evidence>
<keyword evidence="6" id="KW-0732">Signal</keyword>
<dbReference type="GO" id="GO:0050832">
    <property type="term" value="P:defense response to fungus"/>
    <property type="evidence" value="ECO:0007669"/>
    <property type="project" value="UniProtKB-KW"/>
</dbReference>
<proteinExistence type="inferred from homology"/>
<keyword evidence="7" id="KW-0946">Virion</keyword>
<organism evidence="7 8">
    <name type="scientific">Arabidopsis thaliana x Arabidopsis arenosa</name>
    <dbReference type="NCBI Taxonomy" id="1240361"/>
    <lineage>
        <taxon>Eukaryota</taxon>
        <taxon>Viridiplantae</taxon>
        <taxon>Streptophyta</taxon>
        <taxon>Embryophyta</taxon>
        <taxon>Tracheophyta</taxon>
        <taxon>Spermatophyta</taxon>
        <taxon>Magnoliopsida</taxon>
        <taxon>eudicotyledons</taxon>
        <taxon>Gunneridae</taxon>
        <taxon>Pentapetalae</taxon>
        <taxon>rosids</taxon>
        <taxon>malvids</taxon>
        <taxon>Brassicales</taxon>
        <taxon>Brassicaceae</taxon>
        <taxon>Camelineae</taxon>
        <taxon>Arabidopsis</taxon>
    </lineage>
</organism>
<reference evidence="7 8" key="1">
    <citation type="submission" date="2020-12" db="EMBL/GenBank/DDBJ databases">
        <title>Concerted genomic and epigenomic changes stabilize Arabidopsis allopolyploids.</title>
        <authorList>
            <person name="Chen Z."/>
        </authorList>
    </citation>
    <scope>NUCLEOTIDE SEQUENCE [LARGE SCALE GENOMIC DNA]</scope>
    <source>
        <strain evidence="7">Allo738</strain>
        <tissue evidence="7">Leaf</tissue>
    </source>
</reference>
<evidence type="ECO:0000313" key="8">
    <source>
        <dbReference type="Proteomes" id="UP000694240"/>
    </source>
</evidence>
<keyword evidence="8" id="KW-1185">Reference proteome</keyword>
<evidence type="ECO:0000256" key="6">
    <source>
        <dbReference type="SAM" id="SignalP"/>
    </source>
</evidence>
<evidence type="ECO:0000313" key="7">
    <source>
        <dbReference type="EMBL" id="KAG7579233.1"/>
    </source>
</evidence>
<dbReference type="Proteomes" id="UP000694240">
    <property type="component" value="Chromosome 8"/>
</dbReference>
<protein>
    <submittedName>
        <fullName evidence="7">S locus-related glycoprotein 1 binding pollen coat protein</fullName>
    </submittedName>
</protein>
<keyword evidence="7" id="KW-0167">Capsid protein</keyword>
<evidence type="ECO:0000256" key="1">
    <source>
        <dbReference type="ARBA" id="ARBA00006722"/>
    </source>
</evidence>
<comment type="caution">
    <text evidence="7">The sequence shown here is derived from an EMBL/GenBank/DDBJ whole genome shotgun (WGS) entry which is preliminary data.</text>
</comment>
<keyword evidence="2" id="KW-0929">Antimicrobial</keyword>
<feature type="chain" id="PRO_5035713783" evidence="6">
    <location>
        <begin position="25"/>
        <end position="83"/>
    </location>
</feature>
<keyword evidence="3" id="KW-0295">Fungicide</keyword>
<dbReference type="AlphaFoldDB" id="A0A8T2AYN4"/>
<keyword evidence="4" id="KW-0611">Plant defense</keyword>
<dbReference type="EMBL" id="JAEFBK010000008">
    <property type="protein sequence ID" value="KAG7579233.1"/>
    <property type="molecule type" value="Genomic_DNA"/>
</dbReference>
<evidence type="ECO:0000256" key="5">
    <source>
        <dbReference type="ARBA" id="ARBA00023157"/>
    </source>
</evidence>
<feature type="signal peptide" evidence="6">
    <location>
        <begin position="1"/>
        <end position="24"/>
    </location>
</feature>
<dbReference type="Pfam" id="PF07333">
    <property type="entry name" value="SLR1-BP"/>
    <property type="match status" value="1"/>
</dbReference>
<name>A0A8T2AYN4_9BRAS</name>
<dbReference type="InterPro" id="IPR010851">
    <property type="entry name" value="DEFL"/>
</dbReference>
<sequence length="83" mass="9166">MRNSFQLLFTVLTIFIVCVLVSEAWKGQLPNGQCSLSLPVGPNGKCVSKDCDSSCQHKYKGRGSCHGHDFNVCICFVCRLPRS</sequence>
<evidence type="ECO:0000256" key="2">
    <source>
        <dbReference type="ARBA" id="ARBA00022529"/>
    </source>
</evidence>
<dbReference type="GO" id="GO:0031640">
    <property type="term" value="P:killing of cells of another organism"/>
    <property type="evidence" value="ECO:0007669"/>
    <property type="project" value="UniProtKB-KW"/>
</dbReference>
<comment type="similarity">
    <text evidence="1">Belongs to the DEFL family.</text>
</comment>